<gene>
    <name evidence="2" type="primary">9</name>
    <name evidence="2" type="ORF">SEA_TINALIN_9</name>
</gene>
<proteinExistence type="predicted"/>
<dbReference type="RefSeq" id="YP_010051025.1">
    <property type="nucleotide sequence ID" value="NC_054437.1"/>
</dbReference>
<accession>A0A7T7GTI9</accession>
<evidence type="ECO:0000313" key="3">
    <source>
        <dbReference type="Proteomes" id="UP000596151"/>
    </source>
</evidence>
<reference evidence="2 3" key="1">
    <citation type="submission" date="2020-10" db="EMBL/GenBank/DDBJ databases">
        <authorList>
            <person name="Tina S.-P."/>
            <person name="Abby P."/>
            <person name="Briggs L.A."/>
            <person name="Washington J.M."/>
            <person name="Garlena R.A."/>
            <person name="Russell D.A."/>
            <person name="Pope W.H."/>
            <person name="Jacobs-Sera D."/>
            <person name="Hatfull G.F."/>
        </authorList>
    </citation>
    <scope>NUCLEOTIDE SEQUENCE [LARGE SCALE GENOMIC DNA]</scope>
</reference>
<dbReference type="InterPro" id="IPR057630">
    <property type="entry name" value="Terminase_6"/>
</dbReference>
<evidence type="ECO:0000313" key="2">
    <source>
        <dbReference type="EMBL" id="QQM15098.1"/>
    </source>
</evidence>
<name>A0A7T7GTI9_9CAUD</name>
<dbReference type="GeneID" id="63911765"/>
<dbReference type="Proteomes" id="UP000596151">
    <property type="component" value="Segment"/>
</dbReference>
<feature type="domain" description="Terminase small subunit actinomycetes phage-type" evidence="1">
    <location>
        <begin position="15"/>
        <end position="116"/>
    </location>
</feature>
<organism evidence="2 3">
    <name type="scientific">Gordonia phage TinaLin</name>
    <dbReference type="NCBI Taxonomy" id="2797324"/>
    <lineage>
        <taxon>Viruses</taxon>
        <taxon>Duplodnaviria</taxon>
        <taxon>Heunggongvirae</taxon>
        <taxon>Uroviricota</taxon>
        <taxon>Caudoviricetes</taxon>
        <taxon>Ruthgordonvirinae</taxon>
        <taxon>Tinalinvirus</taxon>
        <taxon>Tinalinvirus tinalin</taxon>
    </lineage>
</organism>
<keyword evidence="3" id="KW-1185">Reference proteome</keyword>
<evidence type="ECO:0000259" key="1">
    <source>
        <dbReference type="Pfam" id="PF23931"/>
    </source>
</evidence>
<dbReference type="KEGG" id="vg:63911765"/>
<dbReference type="Pfam" id="PF23931">
    <property type="entry name" value="Terminase_6"/>
    <property type="match status" value="1"/>
</dbReference>
<dbReference type="EMBL" id="MW132713">
    <property type="protein sequence ID" value="QQM15098.1"/>
    <property type="molecule type" value="Genomic_DNA"/>
</dbReference>
<sequence>MAIGEGELVGALTVALEESLARMSWTKDADKAAIALARAYAKQIDDVLDGEFEKSCPDCGTKVGLDGSQITKALYLGPHLLNALRALGATPEGRAGLDVSEQVKGALSGIRNRRAAGGGAK</sequence>
<protein>
    <submittedName>
        <fullName evidence="2">Terminase small subunit</fullName>
    </submittedName>
</protein>